<gene>
    <name evidence="2" type="ORF">SPPG_08198</name>
</gene>
<dbReference type="InParanoid" id="A0A0L0H6X0"/>
<protein>
    <submittedName>
        <fullName evidence="2">Uncharacterized protein</fullName>
    </submittedName>
</protein>
<dbReference type="EMBL" id="KQ257468">
    <property type="protein sequence ID" value="KNC96616.1"/>
    <property type="molecule type" value="Genomic_DNA"/>
</dbReference>
<feature type="region of interest" description="Disordered" evidence="1">
    <location>
        <begin position="1"/>
        <end position="20"/>
    </location>
</feature>
<evidence type="ECO:0000256" key="1">
    <source>
        <dbReference type="SAM" id="MobiDB-lite"/>
    </source>
</evidence>
<sequence length="79" mass="8733">MPELTMSEEVQGDDQTTGSFGYESLLTATMSRWSETEERVLNEHEDEMTAMGTLEPSTSTISGGAFLTLKEDGTCRMVF</sequence>
<dbReference type="RefSeq" id="XP_016604656.1">
    <property type="nucleotide sequence ID" value="XM_016756358.1"/>
</dbReference>
<name>A0A0L0H6X0_SPIPD</name>
<dbReference type="Proteomes" id="UP000053201">
    <property type="component" value="Unassembled WGS sequence"/>
</dbReference>
<dbReference type="AlphaFoldDB" id="A0A0L0H6X0"/>
<evidence type="ECO:0000313" key="3">
    <source>
        <dbReference type="Proteomes" id="UP000053201"/>
    </source>
</evidence>
<evidence type="ECO:0000313" key="2">
    <source>
        <dbReference type="EMBL" id="KNC96616.1"/>
    </source>
</evidence>
<organism evidence="2 3">
    <name type="scientific">Spizellomyces punctatus (strain DAOM BR117)</name>
    <dbReference type="NCBI Taxonomy" id="645134"/>
    <lineage>
        <taxon>Eukaryota</taxon>
        <taxon>Fungi</taxon>
        <taxon>Fungi incertae sedis</taxon>
        <taxon>Chytridiomycota</taxon>
        <taxon>Chytridiomycota incertae sedis</taxon>
        <taxon>Chytridiomycetes</taxon>
        <taxon>Spizellomycetales</taxon>
        <taxon>Spizellomycetaceae</taxon>
        <taxon>Spizellomyces</taxon>
    </lineage>
</organism>
<proteinExistence type="predicted"/>
<dbReference type="GeneID" id="27691375"/>
<keyword evidence="3" id="KW-1185">Reference proteome</keyword>
<accession>A0A0L0H6X0</accession>
<reference evidence="2 3" key="1">
    <citation type="submission" date="2009-08" db="EMBL/GenBank/DDBJ databases">
        <title>The Genome Sequence of Spizellomyces punctatus strain DAOM BR117.</title>
        <authorList>
            <consortium name="The Broad Institute Genome Sequencing Platform"/>
            <person name="Russ C."/>
            <person name="Cuomo C."/>
            <person name="Shea T."/>
            <person name="Young S.K."/>
            <person name="Zeng Q."/>
            <person name="Koehrsen M."/>
            <person name="Haas B."/>
            <person name="Borodovsky M."/>
            <person name="Guigo R."/>
            <person name="Alvarado L."/>
            <person name="Berlin A."/>
            <person name="Bochicchio J."/>
            <person name="Borenstein D."/>
            <person name="Chapman S."/>
            <person name="Chen Z."/>
            <person name="Engels R."/>
            <person name="Freedman E."/>
            <person name="Gellesch M."/>
            <person name="Goldberg J."/>
            <person name="Griggs A."/>
            <person name="Gujja S."/>
            <person name="Heiman D."/>
            <person name="Hepburn T."/>
            <person name="Howarth C."/>
            <person name="Jen D."/>
            <person name="Larson L."/>
            <person name="Lewis B."/>
            <person name="Mehta T."/>
            <person name="Park D."/>
            <person name="Pearson M."/>
            <person name="Roberts A."/>
            <person name="Saif S."/>
            <person name="Shenoy N."/>
            <person name="Sisk P."/>
            <person name="Stolte C."/>
            <person name="Sykes S."/>
            <person name="Thomson T."/>
            <person name="Walk T."/>
            <person name="White J."/>
            <person name="Yandava C."/>
            <person name="Burger G."/>
            <person name="Gray M.W."/>
            <person name="Holland P.W.H."/>
            <person name="King N."/>
            <person name="Lang F.B.F."/>
            <person name="Roger A.J."/>
            <person name="Ruiz-Trillo I."/>
            <person name="Lander E."/>
            <person name="Nusbaum C."/>
        </authorList>
    </citation>
    <scope>NUCLEOTIDE SEQUENCE [LARGE SCALE GENOMIC DNA]</scope>
    <source>
        <strain evidence="2 3">DAOM BR117</strain>
    </source>
</reference>
<dbReference type="VEuPathDB" id="FungiDB:SPPG_08198"/>